<dbReference type="RefSeq" id="WP_165231504.1">
    <property type="nucleotide sequence ID" value="NZ_CP049257.1"/>
</dbReference>
<name>A0A6G6WCI1_9ACTN</name>
<accession>A0A6G6WCI1</accession>
<organism evidence="2 3">
    <name type="scientific">Nocardioides anomalus</name>
    <dbReference type="NCBI Taxonomy" id="2712223"/>
    <lineage>
        <taxon>Bacteria</taxon>
        <taxon>Bacillati</taxon>
        <taxon>Actinomycetota</taxon>
        <taxon>Actinomycetes</taxon>
        <taxon>Propionibacteriales</taxon>
        <taxon>Nocardioidaceae</taxon>
        <taxon>Nocardioides</taxon>
    </lineage>
</organism>
<gene>
    <name evidence="2" type="ORF">G5V58_09425</name>
</gene>
<dbReference type="PROSITE" id="PS51257">
    <property type="entry name" value="PROKAR_LIPOPROTEIN"/>
    <property type="match status" value="1"/>
</dbReference>
<sequence>MRRQAASLVLLGLATSLSACAGPASGPDATDASPAVAASGVVTPTTDAGRPEAGGAEASCVESYSPEAVAGRAFAFDGVVTDLGRSVTDRDGEADLGFPGVTFEVREWFAGGEGDTVTVDLQGTGAEPTEGDAAMYDIGSRLLVSGEPRWGGAPLDAPIAWACGFTRAHDAATAADWRAATRP</sequence>
<keyword evidence="1" id="KW-0732">Signal</keyword>
<evidence type="ECO:0000256" key="1">
    <source>
        <dbReference type="SAM" id="SignalP"/>
    </source>
</evidence>
<dbReference type="KEGG" id="nano:G5V58_09425"/>
<reference evidence="2 3" key="1">
    <citation type="submission" date="2020-02" db="EMBL/GenBank/DDBJ databases">
        <title>Full genome sequence of Nocardioides sp. R-3366.</title>
        <authorList>
            <person name="Im W.-T."/>
        </authorList>
    </citation>
    <scope>NUCLEOTIDE SEQUENCE [LARGE SCALE GENOMIC DNA]</scope>
    <source>
        <strain evidence="2 3">R-3366</strain>
    </source>
</reference>
<keyword evidence="3" id="KW-1185">Reference proteome</keyword>
<dbReference type="AlphaFoldDB" id="A0A6G6WCI1"/>
<feature type="signal peptide" evidence="1">
    <location>
        <begin position="1"/>
        <end position="21"/>
    </location>
</feature>
<evidence type="ECO:0000313" key="3">
    <source>
        <dbReference type="Proteomes" id="UP000502996"/>
    </source>
</evidence>
<feature type="chain" id="PRO_5039161021" evidence="1">
    <location>
        <begin position="22"/>
        <end position="183"/>
    </location>
</feature>
<proteinExistence type="predicted"/>
<evidence type="ECO:0000313" key="2">
    <source>
        <dbReference type="EMBL" id="QIG42952.1"/>
    </source>
</evidence>
<protein>
    <submittedName>
        <fullName evidence="2">Uncharacterized protein</fullName>
    </submittedName>
</protein>
<dbReference type="Proteomes" id="UP000502996">
    <property type="component" value="Chromosome"/>
</dbReference>
<dbReference type="EMBL" id="CP049257">
    <property type="protein sequence ID" value="QIG42952.1"/>
    <property type="molecule type" value="Genomic_DNA"/>
</dbReference>